<proteinExistence type="predicted"/>
<name>W0FNW4_9BACT</name>
<accession>W0FNW4</accession>
<sequence>MDAEDGTGEVSRRACISGTDGSACCLPDVLAGNVVLKGLRLINRAYREDIVISSASPIHSEGMGGVIDSIAVSTPDCLSEGAGSIPAGAVLFRNV</sequence>
<evidence type="ECO:0000313" key="1">
    <source>
        <dbReference type="EMBL" id="AHF24497.1"/>
    </source>
</evidence>
<organism evidence="1">
    <name type="scientific">uncultured bacterium Contig26</name>
    <dbReference type="NCBI Taxonomy" id="1393545"/>
    <lineage>
        <taxon>Bacteria</taxon>
        <taxon>environmental samples</taxon>
    </lineage>
</organism>
<protein>
    <submittedName>
        <fullName evidence="1">Uncharacterized protein</fullName>
    </submittedName>
</protein>
<reference evidence="1" key="1">
    <citation type="journal article" date="2013" name="PLoS ONE">
        <title>Metagenomic insights into the carbohydrate-active enzymes carried by the microorganisms adhering to solid digesta in the rumen of cows.</title>
        <authorList>
            <person name="Wang L."/>
            <person name="Hatem A."/>
            <person name="Catalyurek U.V."/>
            <person name="Morrison M."/>
            <person name="Yu Z."/>
        </authorList>
    </citation>
    <scope>NUCLEOTIDE SEQUENCE</scope>
</reference>
<dbReference type="AlphaFoldDB" id="W0FNW4"/>
<dbReference type="EMBL" id="KC246795">
    <property type="protein sequence ID" value="AHF24497.1"/>
    <property type="molecule type" value="Genomic_DNA"/>
</dbReference>